<reference evidence="1 2" key="1">
    <citation type="submission" date="2021-06" db="EMBL/GenBank/DDBJ databases">
        <title>Caerostris extrusa draft genome.</title>
        <authorList>
            <person name="Kono N."/>
            <person name="Arakawa K."/>
        </authorList>
    </citation>
    <scope>NUCLEOTIDE SEQUENCE [LARGE SCALE GENOMIC DNA]</scope>
</reference>
<protein>
    <submittedName>
        <fullName evidence="1">Uncharacterized protein</fullName>
    </submittedName>
</protein>
<proteinExistence type="predicted"/>
<dbReference type="Proteomes" id="UP001054945">
    <property type="component" value="Unassembled WGS sequence"/>
</dbReference>
<evidence type="ECO:0000313" key="1">
    <source>
        <dbReference type="EMBL" id="GIY79838.1"/>
    </source>
</evidence>
<dbReference type="AlphaFoldDB" id="A0AAV4WC00"/>
<comment type="caution">
    <text evidence="1">The sequence shown here is derived from an EMBL/GenBank/DDBJ whole genome shotgun (WGS) entry which is preliminary data.</text>
</comment>
<sequence length="185" mass="20871">MSLPTPICRRGEPPHQICARAPGREGVARTPSRRKWSGPSIISARLLFPAEREVARRHALEIPCTIVTTQTYSSANVYAISANAFFCTRHSVLSDVFKWTKYVKHSKPNDETGNEKYRKIDRFLSEKFPSFDLVKRAILPWPTPLHLRMPLSHSPPPEREGSEKRVQTGIKWSAGAVIVSLNNAL</sequence>
<keyword evidence="2" id="KW-1185">Reference proteome</keyword>
<accession>A0AAV4WC00</accession>
<organism evidence="1 2">
    <name type="scientific">Caerostris extrusa</name>
    <name type="common">Bark spider</name>
    <name type="synonym">Caerostris bankana</name>
    <dbReference type="NCBI Taxonomy" id="172846"/>
    <lineage>
        <taxon>Eukaryota</taxon>
        <taxon>Metazoa</taxon>
        <taxon>Ecdysozoa</taxon>
        <taxon>Arthropoda</taxon>
        <taxon>Chelicerata</taxon>
        <taxon>Arachnida</taxon>
        <taxon>Araneae</taxon>
        <taxon>Araneomorphae</taxon>
        <taxon>Entelegynae</taxon>
        <taxon>Araneoidea</taxon>
        <taxon>Araneidae</taxon>
        <taxon>Caerostris</taxon>
    </lineage>
</organism>
<evidence type="ECO:0000313" key="2">
    <source>
        <dbReference type="Proteomes" id="UP001054945"/>
    </source>
</evidence>
<dbReference type="EMBL" id="BPLR01015937">
    <property type="protein sequence ID" value="GIY79838.1"/>
    <property type="molecule type" value="Genomic_DNA"/>
</dbReference>
<name>A0AAV4WC00_CAEEX</name>
<gene>
    <name evidence="1" type="ORF">CEXT_558201</name>
</gene>